<dbReference type="Proteomes" id="UP000485621">
    <property type="component" value="Unassembled WGS sequence"/>
</dbReference>
<reference evidence="2" key="1">
    <citation type="submission" date="2017-02" db="EMBL/GenBank/DDBJ databases">
        <title>Delving into the versatile metabolic prowess of the omnipresent phylum Bacteroidetes.</title>
        <authorList>
            <person name="Nobu M.K."/>
            <person name="Mei R."/>
            <person name="Narihiro T."/>
            <person name="Kuroda K."/>
            <person name="Liu W.-T."/>
        </authorList>
    </citation>
    <scope>NUCLEOTIDE SEQUENCE</scope>
    <source>
        <strain evidence="2">ADurb.Bin160</strain>
    </source>
</reference>
<dbReference type="PANTHER" id="PTHR43020:SF2">
    <property type="entry name" value="MITOCHONDRIAL TRNA METHYLTHIOTRANSFERASE CDK5RAP1"/>
    <property type="match status" value="1"/>
</dbReference>
<keyword evidence="2" id="KW-0808">Transferase</keyword>
<evidence type="ECO:0000259" key="1">
    <source>
        <dbReference type="PROSITE" id="PS51918"/>
    </source>
</evidence>
<dbReference type="GO" id="GO:0051539">
    <property type="term" value="F:4 iron, 4 sulfur cluster binding"/>
    <property type="evidence" value="ECO:0007669"/>
    <property type="project" value="TreeGrafter"/>
</dbReference>
<dbReference type="AlphaFoldDB" id="A0A1V5ZQM0"/>
<dbReference type="InterPro" id="IPR023404">
    <property type="entry name" value="rSAM_horseshoe"/>
</dbReference>
<dbReference type="PROSITE" id="PS51918">
    <property type="entry name" value="RADICAL_SAM"/>
    <property type="match status" value="1"/>
</dbReference>
<comment type="caution">
    <text evidence="2">The sequence shown here is derived from an EMBL/GenBank/DDBJ whole genome shotgun (WGS) entry which is preliminary data.</text>
</comment>
<dbReference type="InterPro" id="IPR007197">
    <property type="entry name" value="rSAM"/>
</dbReference>
<dbReference type="PANTHER" id="PTHR43020">
    <property type="entry name" value="CDK5 REGULATORY SUBUNIT-ASSOCIATED PROTEIN 1"/>
    <property type="match status" value="1"/>
</dbReference>
<gene>
    <name evidence="2" type="primary">mtaB</name>
    <name evidence="2" type="ORF">BWY04_00291</name>
</gene>
<dbReference type="SUPFAM" id="SSF102114">
    <property type="entry name" value="Radical SAM enzymes"/>
    <property type="match status" value="1"/>
</dbReference>
<name>A0A1V5ZQM0_9BACT</name>
<proteinExistence type="predicted"/>
<sequence length="94" mass="11273">MPQENKFAELLQKILDETKIERIRISSLGPEFLNEQFFEIIKDQRFLPHFHISIQSFSDKVLKLMNRNYNKDLLDDVINKLKNLDRPDKEQISI</sequence>
<dbReference type="GO" id="GO:0035597">
    <property type="term" value="F:tRNA-2-methylthio-N(6)-dimethylallyladenosine(37) synthase activity"/>
    <property type="evidence" value="ECO:0007669"/>
    <property type="project" value="TreeGrafter"/>
</dbReference>
<feature type="domain" description="Radical SAM core" evidence="1">
    <location>
        <begin position="1"/>
        <end position="94"/>
    </location>
</feature>
<dbReference type="EMBL" id="MWDB01000003">
    <property type="protein sequence ID" value="OQB42411.1"/>
    <property type="molecule type" value="Genomic_DNA"/>
</dbReference>
<dbReference type="Pfam" id="PF04055">
    <property type="entry name" value="Radical_SAM"/>
    <property type="match status" value="1"/>
</dbReference>
<dbReference type="GO" id="GO:0005829">
    <property type="term" value="C:cytosol"/>
    <property type="evidence" value="ECO:0007669"/>
    <property type="project" value="TreeGrafter"/>
</dbReference>
<dbReference type="InterPro" id="IPR058240">
    <property type="entry name" value="rSAM_sf"/>
</dbReference>
<organism evidence="2">
    <name type="scientific">candidate division CPR1 bacterium ADurb.Bin160</name>
    <dbReference type="NCBI Taxonomy" id="1852826"/>
    <lineage>
        <taxon>Bacteria</taxon>
        <taxon>candidate division CPR1</taxon>
    </lineage>
</organism>
<dbReference type="Gene3D" id="3.80.30.20">
    <property type="entry name" value="tm_1862 like domain"/>
    <property type="match status" value="1"/>
</dbReference>
<protein>
    <submittedName>
        <fullName evidence="2">Threonylcarbamoyladenosine tRNA methylthiotransferase MtaB</fullName>
        <ecNumber evidence="2">2.-.-.-</ecNumber>
    </submittedName>
</protein>
<dbReference type="EC" id="2.-.-.-" evidence="2"/>
<accession>A0A1V5ZQM0</accession>
<evidence type="ECO:0000313" key="2">
    <source>
        <dbReference type="EMBL" id="OQB42411.1"/>
    </source>
</evidence>